<proteinExistence type="predicted"/>
<keyword evidence="2" id="KW-1185">Reference proteome</keyword>
<organism evidence="1 2">
    <name type="scientific">Pseudomonas oryzae</name>
    <dbReference type="NCBI Taxonomy" id="1392877"/>
    <lineage>
        <taxon>Bacteria</taxon>
        <taxon>Pseudomonadati</taxon>
        <taxon>Pseudomonadota</taxon>
        <taxon>Gammaproteobacteria</taxon>
        <taxon>Pseudomonadales</taxon>
        <taxon>Pseudomonadaceae</taxon>
        <taxon>Pseudomonas</taxon>
    </lineage>
</organism>
<dbReference type="AlphaFoldDB" id="A0A1H1WN80"/>
<evidence type="ECO:0000313" key="2">
    <source>
        <dbReference type="Proteomes" id="UP000243359"/>
    </source>
</evidence>
<gene>
    <name evidence="1" type="ORF">SAMN05216221_3142</name>
</gene>
<accession>A0A1H1WN80</accession>
<protein>
    <submittedName>
        <fullName evidence="1">Uncharacterized protein</fullName>
    </submittedName>
</protein>
<reference evidence="2" key="1">
    <citation type="submission" date="2016-10" db="EMBL/GenBank/DDBJ databases">
        <authorList>
            <person name="Varghese N."/>
            <person name="Submissions S."/>
        </authorList>
    </citation>
    <scope>NUCLEOTIDE SEQUENCE [LARGE SCALE GENOMIC DNA]</scope>
    <source>
        <strain evidence="2">KCTC 32247</strain>
    </source>
</reference>
<dbReference type="RefSeq" id="WP_157719552.1">
    <property type="nucleotide sequence ID" value="NZ_LT629751.1"/>
</dbReference>
<sequence length="55" mass="6063">MLPIEGFKRRPASRRATLVPEYPREGSTMTIHDFLDRLFAAYADYAGAVCGASAD</sequence>
<dbReference type="Proteomes" id="UP000243359">
    <property type="component" value="Chromosome I"/>
</dbReference>
<evidence type="ECO:0000313" key="1">
    <source>
        <dbReference type="EMBL" id="SDS98535.1"/>
    </source>
</evidence>
<name>A0A1H1WN80_9PSED</name>
<dbReference type="EMBL" id="LT629751">
    <property type="protein sequence ID" value="SDS98535.1"/>
    <property type="molecule type" value="Genomic_DNA"/>
</dbReference>